<organism evidence="1 2">
    <name type="scientific">Chryseobacterium taihuense</name>
    <dbReference type="NCBI Taxonomy" id="1141221"/>
    <lineage>
        <taxon>Bacteria</taxon>
        <taxon>Pseudomonadati</taxon>
        <taxon>Bacteroidota</taxon>
        <taxon>Flavobacteriia</taxon>
        <taxon>Flavobacteriales</taxon>
        <taxon>Weeksellaceae</taxon>
        <taxon>Chryseobacterium group</taxon>
        <taxon>Chryseobacterium</taxon>
    </lineage>
</organism>
<proteinExistence type="predicted"/>
<dbReference type="RefSeq" id="WP_130914076.1">
    <property type="nucleotide sequence ID" value="NZ_LR215974.1"/>
</dbReference>
<dbReference type="Proteomes" id="UP000290013">
    <property type="component" value="Chromosome"/>
</dbReference>
<evidence type="ECO:0000313" key="2">
    <source>
        <dbReference type="Proteomes" id="UP000290013"/>
    </source>
</evidence>
<reference evidence="1 2" key="1">
    <citation type="submission" date="2019-02" db="EMBL/GenBank/DDBJ databases">
        <authorList>
            <consortium name="Pathogen Informatics"/>
        </authorList>
    </citation>
    <scope>NUCLEOTIDE SEQUENCE [LARGE SCALE GENOMIC DNA]</scope>
    <source>
        <strain evidence="1 2">3012STDY6944375</strain>
    </source>
</reference>
<evidence type="ECO:0000313" key="1">
    <source>
        <dbReference type="EMBL" id="VFB03474.1"/>
    </source>
</evidence>
<name>A0A4V6YTH9_9FLAO</name>
<sequence length="260" mass="31136">MTLLFRNTILLMIAVLSIKLSAQLDTLNYLKQFEANKTQYINQQFSKLLDDMVTLQPQSIYTQPRACHYDTQFYFTDAKKALNSNYKINIVWQNSAFYKEEHILSVNEIYSLRDVESLYRKYIIKNIEFDYQGEFYITHRSAKSIKDDDPFIHLNTYFEDHKKYLIDKPFYDFICWIKPMIITKLKNIYDSSKAVTLKTEFILINPDNKKKKAKIIVEWDSPIPTSQIREYKKKNGNHFNNNERNFYVDKTVQNITYSLR</sequence>
<gene>
    <name evidence="1" type="ORF">NCTC12078_01489</name>
</gene>
<accession>A0A4V6YTH9</accession>
<protein>
    <submittedName>
        <fullName evidence="1">Uncharacterized protein</fullName>
    </submittedName>
</protein>
<dbReference type="KEGG" id="ctai:NCTC12078_01489"/>
<dbReference type="AlphaFoldDB" id="A0A4V6YTH9"/>
<dbReference type="EMBL" id="LR215974">
    <property type="protein sequence ID" value="VFB03474.1"/>
    <property type="molecule type" value="Genomic_DNA"/>
</dbReference>